<accession>A0A1F6NJY8</accession>
<proteinExistence type="predicted"/>
<dbReference type="AlphaFoldDB" id="A0A1F6NJY8"/>
<comment type="caution">
    <text evidence="1">The sequence shown here is derived from an EMBL/GenBank/DDBJ whole genome shotgun (WGS) entry which is preliminary data.</text>
</comment>
<dbReference type="EMBL" id="MFQR01000052">
    <property type="protein sequence ID" value="OGH83954.1"/>
    <property type="molecule type" value="Genomic_DNA"/>
</dbReference>
<reference evidence="1 2" key="1">
    <citation type="journal article" date="2016" name="Nat. Commun.">
        <title>Thousands of microbial genomes shed light on interconnected biogeochemical processes in an aquifer system.</title>
        <authorList>
            <person name="Anantharaman K."/>
            <person name="Brown C.T."/>
            <person name="Hug L.A."/>
            <person name="Sharon I."/>
            <person name="Castelle C.J."/>
            <person name="Probst A.J."/>
            <person name="Thomas B.C."/>
            <person name="Singh A."/>
            <person name="Wilkins M.J."/>
            <person name="Karaoz U."/>
            <person name="Brodie E.L."/>
            <person name="Williams K.H."/>
            <person name="Hubbard S.S."/>
            <person name="Banfield J.F."/>
        </authorList>
    </citation>
    <scope>NUCLEOTIDE SEQUENCE [LARGE SCALE GENOMIC DNA]</scope>
</reference>
<sequence>MPAITFGATFSHTNKKVIKSIQKSQLNIGFFKYTTHQFYYQSRIFCTKNEHLSALILLEKIFA</sequence>
<protein>
    <submittedName>
        <fullName evidence="1">Uncharacterized protein</fullName>
    </submittedName>
</protein>
<evidence type="ECO:0000313" key="2">
    <source>
        <dbReference type="Proteomes" id="UP000177803"/>
    </source>
</evidence>
<gene>
    <name evidence="1" type="ORF">A2261_01650</name>
</gene>
<organism evidence="1 2">
    <name type="scientific">Candidatus Magasanikbacteria bacterium RIFOXYA2_FULL_44_8</name>
    <dbReference type="NCBI Taxonomy" id="1798696"/>
    <lineage>
        <taxon>Bacteria</taxon>
        <taxon>Candidatus Magasanikiibacteriota</taxon>
    </lineage>
</organism>
<dbReference type="Proteomes" id="UP000177803">
    <property type="component" value="Unassembled WGS sequence"/>
</dbReference>
<name>A0A1F6NJY8_9BACT</name>
<evidence type="ECO:0000313" key="1">
    <source>
        <dbReference type="EMBL" id="OGH83954.1"/>
    </source>
</evidence>